<feature type="region of interest" description="Disordered" evidence="5">
    <location>
        <begin position="322"/>
        <end position="361"/>
    </location>
</feature>
<name>A0AAD2FE30_9STRA</name>
<evidence type="ECO:0000256" key="5">
    <source>
        <dbReference type="SAM" id="MobiDB-lite"/>
    </source>
</evidence>
<feature type="region of interest" description="Disordered" evidence="5">
    <location>
        <begin position="462"/>
        <end position="481"/>
    </location>
</feature>
<feature type="transmembrane region" description="Helical" evidence="6">
    <location>
        <begin position="233"/>
        <end position="253"/>
    </location>
</feature>
<feature type="transmembrane region" description="Helical" evidence="6">
    <location>
        <begin position="39"/>
        <end position="58"/>
    </location>
</feature>
<feature type="region of interest" description="Disordered" evidence="5">
    <location>
        <begin position="193"/>
        <end position="221"/>
    </location>
</feature>
<comment type="subcellular location">
    <subcellularLocation>
        <location evidence="1">Membrane</location>
        <topology evidence="1">Multi-pass membrane protein</topology>
    </subcellularLocation>
</comment>
<feature type="region of interest" description="Disordered" evidence="5">
    <location>
        <begin position="514"/>
        <end position="585"/>
    </location>
</feature>
<dbReference type="Proteomes" id="UP001295423">
    <property type="component" value="Unassembled WGS sequence"/>
</dbReference>
<dbReference type="GO" id="GO:0007189">
    <property type="term" value="P:adenylate cyclase-activating G protein-coupled receptor signaling pathway"/>
    <property type="evidence" value="ECO:0007669"/>
    <property type="project" value="TreeGrafter"/>
</dbReference>
<gene>
    <name evidence="7" type="ORF">CYCCA115_LOCUS2496</name>
</gene>
<feature type="compositionally biased region" description="Polar residues" evidence="5">
    <location>
        <begin position="465"/>
        <end position="478"/>
    </location>
</feature>
<dbReference type="GO" id="GO:0004930">
    <property type="term" value="F:G protein-coupled receptor activity"/>
    <property type="evidence" value="ECO:0007669"/>
    <property type="project" value="TreeGrafter"/>
</dbReference>
<dbReference type="PANTHER" id="PTHR23112:SF0">
    <property type="entry name" value="TRANSMEMBRANE PROTEIN 116"/>
    <property type="match status" value="1"/>
</dbReference>
<dbReference type="EMBL" id="CAKOGP040000169">
    <property type="protein sequence ID" value="CAJ1931676.1"/>
    <property type="molecule type" value="Genomic_DNA"/>
</dbReference>
<evidence type="ECO:0000256" key="4">
    <source>
        <dbReference type="ARBA" id="ARBA00023136"/>
    </source>
</evidence>
<dbReference type="Gene3D" id="1.20.1070.10">
    <property type="entry name" value="Rhodopsin 7-helix transmembrane proteins"/>
    <property type="match status" value="1"/>
</dbReference>
<organism evidence="7 8">
    <name type="scientific">Cylindrotheca closterium</name>
    <dbReference type="NCBI Taxonomy" id="2856"/>
    <lineage>
        <taxon>Eukaryota</taxon>
        <taxon>Sar</taxon>
        <taxon>Stramenopiles</taxon>
        <taxon>Ochrophyta</taxon>
        <taxon>Bacillariophyta</taxon>
        <taxon>Bacillariophyceae</taxon>
        <taxon>Bacillariophycidae</taxon>
        <taxon>Bacillariales</taxon>
        <taxon>Bacillariaceae</taxon>
        <taxon>Cylindrotheca</taxon>
    </lineage>
</organism>
<evidence type="ECO:0000313" key="8">
    <source>
        <dbReference type="Proteomes" id="UP001295423"/>
    </source>
</evidence>
<keyword evidence="4 6" id="KW-0472">Membrane</keyword>
<feature type="compositionally biased region" description="Low complexity" evidence="5">
    <location>
        <begin position="574"/>
        <end position="585"/>
    </location>
</feature>
<evidence type="ECO:0000256" key="6">
    <source>
        <dbReference type="SAM" id="Phobius"/>
    </source>
</evidence>
<feature type="compositionally biased region" description="Polar residues" evidence="5">
    <location>
        <begin position="193"/>
        <end position="205"/>
    </location>
</feature>
<feature type="transmembrane region" description="Helical" evidence="6">
    <location>
        <begin position="121"/>
        <end position="146"/>
    </location>
</feature>
<feature type="transmembrane region" description="Helical" evidence="6">
    <location>
        <begin position="273"/>
        <end position="293"/>
    </location>
</feature>
<proteinExistence type="predicted"/>
<reference evidence="7" key="1">
    <citation type="submission" date="2023-08" db="EMBL/GenBank/DDBJ databases">
        <authorList>
            <person name="Audoor S."/>
            <person name="Bilcke G."/>
        </authorList>
    </citation>
    <scope>NUCLEOTIDE SEQUENCE</scope>
</reference>
<evidence type="ECO:0000313" key="7">
    <source>
        <dbReference type="EMBL" id="CAJ1931676.1"/>
    </source>
</evidence>
<keyword evidence="3 6" id="KW-1133">Transmembrane helix</keyword>
<keyword evidence="8" id="KW-1185">Reference proteome</keyword>
<dbReference type="PANTHER" id="PTHR23112">
    <property type="entry name" value="G PROTEIN-COUPLED RECEPTOR 157-RELATED"/>
    <property type="match status" value="1"/>
</dbReference>
<comment type="caution">
    <text evidence="7">The sequence shown here is derived from an EMBL/GenBank/DDBJ whole genome shotgun (WGS) entry which is preliminary data.</text>
</comment>
<dbReference type="AlphaFoldDB" id="A0AAD2FE30"/>
<evidence type="ECO:0000256" key="2">
    <source>
        <dbReference type="ARBA" id="ARBA00022692"/>
    </source>
</evidence>
<feature type="compositionally biased region" description="Basic and acidic residues" evidence="5">
    <location>
        <begin position="206"/>
        <end position="221"/>
    </location>
</feature>
<accession>A0AAD2FE30</accession>
<feature type="transmembrane region" description="Helical" evidence="6">
    <location>
        <begin position="70"/>
        <end position="89"/>
    </location>
</feature>
<protein>
    <submittedName>
        <fullName evidence="7">Uncharacterized protein</fullName>
    </submittedName>
</protein>
<dbReference type="GO" id="GO:0005886">
    <property type="term" value="C:plasma membrane"/>
    <property type="evidence" value="ECO:0007669"/>
    <property type="project" value="TreeGrafter"/>
</dbReference>
<keyword evidence="2 6" id="KW-0812">Transmembrane</keyword>
<sequence length="585" mass="64943">MALASFLRPVDSPRATSFAIGNATTCSISGFMTTAAHSGTFYTCMLSYYFLFTARFGLKNSFIARRIEPVMHCIALGYPIVSAIVGAYYDAYADTATYFGCFVNCPPGKNKEDCIATTLGWIFYGWPFLFVLASLIVNNLLIWFLVHGHSVTLRKKSTSRQIHGSSHGSSAVKSSLDVDDSFHIDSMGVENTAHGQETTAPSSSDNAKKENMQTPDAPKDNQLRRLQLVKSQAFLFVGSYALAAMWGGFMAVGEQQAVTEDEELSLLVKMYPIMVLNAVFAPMQGFFNMLVYARPKYLTTRHQFRDQSRWWAMKRAILGGRTSRKPKIPKRSAPDMKEVPKSLSAKDGVKPESEAVQNKTVSLKRDALSTLTASRGDFSDEASYYENLNDEEKDRWGSNRHDTCAPMKQAPRYYSSLQERDSSLGIISEMTETQFDPIIDHSHEMKLEGDHRFRAQQGDSIPAFSRSTPIYSPSTVDSRWSPKSVEQGKLLASVDLMMPQRVSSTSEMHCINDQLAGPSIDTPLQTPMRTSSLVEPKSEIDDDEADVSLQHSPLPPPAPQASVLEGTSSDRTLRPPARRLSPPRL</sequence>
<feature type="compositionally biased region" description="Polar residues" evidence="5">
    <location>
        <begin position="522"/>
        <end position="533"/>
    </location>
</feature>
<evidence type="ECO:0000256" key="1">
    <source>
        <dbReference type="ARBA" id="ARBA00004141"/>
    </source>
</evidence>
<evidence type="ECO:0000256" key="3">
    <source>
        <dbReference type="ARBA" id="ARBA00022989"/>
    </source>
</evidence>